<proteinExistence type="predicted"/>
<gene>
    <name evidence="1" type="ORF">Patl1_22757</name>
</gene>
<evidence type="ECO:0000313" key="2">
    <source>
        <dbReference type="Proteomes" id="UP001164250"/>
    </source>
</evidence>
<dbReference type="Proteomes" id="UP001164250">
    <property type="component" value="Chromosome 13"/>
</dbReference>
<accession>A0ACC0ZY81</accession>
<dbReference type="EMBL" id="CM047909">
    <property type="protein sequence ID" value="KAJ0078571.1"/>
    <property type="molecule type" value="Genomic_DNA"/>
</dbReference>
<evidence type="ECO:0000313" key="1">
    <source>
        <dbReference type="EMBL" id="KAJ0078571.1"/>
    </source>
</evidence>
<name>A0ACC0ZY81_9ROSI</name>
<protein>
    <submittedName>
        <fullName evidence="1">Uncharacterized protein</fullName>
    </submittedName>
</protein>
<reference evidence="2" key="1">
    <citation type="journal article" date="2023" name="G3 (Bethesda)">
        <title>Genome assembly and association tests identify interacting loci associated with vigor, precocity, and sex in interspecific pistachio rootstocks.</title>
        <authorList>
            <person name="Palmer W."/>
            <person name="Jacygrad E."/>
            <person name="Sagayaradj S."/>
            <person name="Cavanaugh K."/>
            <person name="Han R."/>
            <person name="Bertier L."/>
            <person name="Beede B."/>
            <person name="Kafkas S."/>
            <person name="Golino D."/>
            <person name="Preece J."/>
            <person name="Michelmore R."/>
        </authorList>
    </citation>
    <scope>NUCLEOTIDE SEQUENCE [LARGE SCALE GENOMIC DNA]</scope>
</reference>
<comment type="caution">
    <text evidence="1">The sequence shown here is derived from an EMBL/GenBank/DDBJ whole genome shotgun (WGS) entry which is preliminary data.</text>
</comment>
<organism evidence="1 2">
    <name type="scientific">Pistacia atlantica</name>
    <dbReference type="NCBI Taxonomy" id="434234"/>
    <lineage>
        <taxon>Eukaryota</taxon>
        <taxon>Viridiplantae</taxon>
        <taxon>Streptophyta</taxon>
        <taxon>Embryophyta</taxon>
        <taxon>Tracheophyta</taxon>
        <taxon>Spermatophyta</taxon>
        <taxon>Magnoliopsida</taxon>
        <taxon>eudicotyledons</taxon>
        <taxon>Gunneridae</taxon>
        <taxon>Pentapetalae</taxon>
        <taxon>rosids</taxon>
        <taxon>malvids</taxon>
        <taxon>Sapindales</taxon>
        <taxon>Anacardiaceae</taxon>
        <taxon>Pistacia</taxon>
    </lineage>
</organism>
<sequence>MTIISLSQKLGTYSICCLQLKSAYAIAKLRKTGYSKQKFYKEAVEMYKEINTLMASGDKTSIRKAVTENMYSALKNEIKQRESMWSKVYWELVEPIVKIRTLRARLATAQLLITWLDTQEYYTIGVDQKDLNKVFIQLTLEFLAKQKFEAYDSKGAVVAGDKTKEVGLMVLVRDIWVFEKSLFHPGAYWRLCGRIKLAWLFSGEIEHKTNWLQGGPEAVLHASLSVMHLVAFLERYIGLKKTLHEEGEDMESKTYTDVPITTSSTEEEALQVLEDTDIDAKIQVQREEAPPDKAPKKMVSINENVETIKTSKKRNKKPKRQEAEQQMPLKSILKAPSDASNSQEPQRLLSRANEWSKWVLVILLFAFPPPLIITLFLSPAFRCKTKSKSNFPFNPIYKDRSFNNPLQRIAYFPQPIRFSGCELPSKVGTLKCGKVRQMESQEGVAAITNPMRDLETVDEDLVQQMVCDALVWSSLHGLVVGDKNVQRSGRTPGVGMVHAPFALLPLSFPESYYSQACELAPIFNELVDRVSLDGNFLQGFTDQDIRLGLHRSDYMLDEHTKLLLQIELNTISCSFPGLGTIVSELHRSLLIHYGEHLGLDSKKIPGNSSVSRFAEAMAKAWTEYNNPRAVVMVVAQSEERNMYDQHWLCSKALYKVHIQLSFLSLITHTMLQLFGKHWLKLICKGNYFLMEHFLCIGGQAVSVVYFRAGYAPTDYPSESEWRARLLMEQSSAIKCPSISYHLAGTKKIQQELAKPNVLERFLDNKEDIAKVRKCFAGLWSLDDSEIVGKAIERPELYVMKPQREGGGPIFLISLCHSFCCLQLYTLSTGGNNVFEQGSEEDAAYILMQRIFPSESLAYLMRDGVCHKDQAISELGIYGAYLRNKDKVIMNEQCGYLMRTKISSSNEGGVAAGFAVLDSIYLT</sequence>
<keyword evidence="2" id="KW-1185">Reference proteome</keyword>